<evidence type="ECO:0000313" key="1">
    <source>
        <dbReference type="EMBL" id="KAH8002952.1"/>
    </source>
</evidence>
<comment type="caution">
    <text evidence="1">The sequence shown here is derived from an EMBL/GenBank/DDBJ whole genome shotgun (WGS) entry which is preliminary data.</text>
</comment>
<gene>
    <name evidence="1" type="ORF">K3G42_006918</name>
</gene>
<protein>
    <submittedName>
        <fullName evidence="1">Uncharacterized protein</fullName>
    </submittedName>
</protein>
<dbReference type="EMBL" id="CM037622">
    <property type="protein sequence ID" value="KAH8002952.1"/>
    <property type="molecule type" value="Genomic_DNA"/>
</dbReference>
<accession>A0ACB8FDM4</accession>
<sequence>MSSEALEECIQEAEGNQDGTGQALPKLLMEDCEVNERPSAQGSLQSPETDAGELDRSFSHSSLQSPETDVRELDRSFSHTSIPTDGQSISDEGASDSFLSWSENVSTEEVEDIESSEQPSSEGIELDSLDNTLKNQDGLVVDVNSSTEETKVASGSADTDTENIHTTSCIDPENYVNDDTETITGTSSLVIHLVSDVGNKKPITKSHSVESSEGTVPQSDIANVLPKKEDDEFLSQEQSSDEGLQNEMEPSGSDRESMTFHDGRSPSFDTHLDAAKETFLNNPLPKCRHNINTRESNNTEAEDRISPQSALPSHETNETMNDFVQTQENSSSRFDSDEDASSDFLPWSDDYPENEDEIISQGQSTPEDNVFENEISLPQSKQVSFQSSSDTTNSSCSLPETEGATRLNSDHKKNSTDSENQMNSEESEGKEGKVVKEGKTLPETKTIQRRRHCPSGHKRDYSQTFAVSSSYNLPWYKYLLGREQREVLMEAWCHVLENVTAPPASRMYNYISRIKKTPVASE</sequence>
<proteinExistence type="predicted"/>
<name>A0ACB8FDM4_9SAUR</name>
<dbReference type="Proteomes" id="UP000827872">
    <property type="component" value="Linkage Group LG09"/>
</dbReference>
<reference evidence="1" key="1">
    <citation type="submission" date="2021-08" db="EMBL/GenBank/DDBJ databases">
        <title>The first chromosome-level gecko genome reveals the dynamic sex chromosomes of Neotropical dwarf geckos (Sphaerodactylidae: Sphaerodactylus).</title>
        <authorList>
            <person name="Pinto B.J."/>
            <person name="Keating S.E."/>
            <person name="Gamble T."/>
        </authorList>
    </citation>
    <scope>NUCLEOTIDE SEQUENCE</scope>
    <source>
        <strain evidence="1">TG3544</strain>
    </source>
</reference>
<organism evidence="1 2">
    <name type="scientific">Sphaerodactylus townsendi</name>
    <dbReference type="NCBI Taxonomy" id="933632"/>
    <lineage>
        <taxon>Eukaryota</taxon>
        <taxon>Metazoa</taxon>
        <taxon>Chordata</taxon>
        <taxon>Craniata</taxon>
        <taxon>Vertebrata</taxon>
        <taxon>Euteleostomi</taxon>
        <taxon>Lepidosauria</taxon>
        <taxon>Squamata</taxon>
        <taxon>Bifurcata</taxon>
        <taxon>Gekkota</taxon>
        <taxon>Sphaerodactylidae</taxon>
        <taxon>Sphaerodactylus</taxon>
    </lineage>
</organism>
<keyword evidence="2" id="KW-1185">Reference proteome</keyword>
<evidence type="ECO:0000313" key="2">
    <source>
        <dbReference type="Proteomes" id="UP000827872"/>
    </source>
</evidence>